<accession>A0A2S8G8R3</accession>
<keyword evidence="1" id="KW-0812">Transmembrane</keyword>
<feature type="transmembrane region" description="Helical" evidence="1">
    <location>
        <begin position="70"/>
        <end position="93"/>
    </location>
</feature>
<evidence type="ECO:0000313" key="3">
    <source>
        <dbReference type="Proteomes" id="UP000240009"/>
    </source>
</evidence>
<sequence>MTNNFPPHPSSVLAGFAIIVIGSCVVPIGWGIEAQSYSDPVTNQIGLVLLTVFGTLAFAQYVAVFRCSRWFASLAIVMLVIIVIATIALLLLLQKAGPQDDVEQRWILGIAGMALIYACTVVLTYRWQTELLNAPLSERTPEPAKNLKLFDLFAITTFAAGLMAYLATF</sequence>
<dbReference type="EMBL" id="PUIA01000010">
    <property type="protein sequence ID" value="PQO40817.1"/>
    <property type="molecule type" value="Genomic_DNA"/>
</dbReference>
<proteinExistence type="predicted"/>
<feature type="transmembrane region" description="Helical" evidence="1">
    <location>
        <begin position="44"/>
        <end position="64"/>
    </location>
</feature>
<name>A0A2S8G8R3_9BACT</name>
<evidence type="ECO:0000313" key="2">
    <source>
        <dbReference type="EMBL" id="PQO40817.1"/>
    </source>
</evidence>
<feature type="transmembrane region" description="Helical" evidence="1">
    <location>
        <begin position="12"/>
        <end position="32"/>
    </location>
</feature>
<feature type="transmembrane region" description="Helical" evidence="1">
    <location>
        <begin position="147"/>
        <end position="167"/>
    </location>
</feature>
<keyword evidence="1" id="KW-1133">Transmembrane helix</keyword>
<reference evidence="2 3" key="1">
    <citation type="submission" date="2018-02" db="EMBL/GenBank/DDBJ databases">
        <title>Comparative genomes isolates from brazilian mangrove.</title>
        <authorList>
            <person name="Araujo J.E."/>
            <person name="Taketani R.G."/>
            <person name="Silva M.C.P."/>
            <person name="Loureco M.V."/>
            <person name="Andreote F.D."/>
        </authorList>
    </citation>
    <scope>NUCLEOTIDE SEQUENCE [LARGE SCALE GENOMIC DNA]</scope>
    <source>
        <strain evidence="2 3">HEX-2 MGV</strain>
    </source>
</reference>
<organism evidence="2 3">
    <name type="scientific">Blastopirellula marina</name>
    <dbReference type="NCBI Taxonomy" id="124"/>
    <lineage>
        <taxon>Bacteria</taxon>
        <taxon>Pseudomonadati</taxon>
        <taxon>Planctomycetota</taxon>
        <taxon>Planctomycetia</taxon>
        <taxon>Pirellulales</taxon>
        <taxon>Pirellulaceae</taxon>
        <taxon>Blastopirellula</taxon>
    </lineage>
</organism>
<dbReference type="AlphaFoldDB" id="A0A2S8G8R3"/>
<dbReference type="Proteomes" id="UP000240009">
    <property type="component" value="Unassembled WGS sequence"/>
</dbReference>
<dbReference type="RefSeq" id="WP_105349724.1">
    <property type="nucleotide sequence ID" value="NZ_PUIA01000010.1"/>
</dbReference>
<protein>
    <submittedName>
        <fullName evidence="2">Uncharacterized protein</fullName>
    </submittedName>
</protein>
<keyword evidence="1" id="KW-0472">Membrane</keyword>
<feature type="transmembrane region" description="Helical" evidence="1">
    <location>
        <begin position="105"/>
        <end position="127"/>
    </location>
</feature>
<evidence type="ECO:0000256" key="1">
    <source>
        <dbReference type="SAM" id="Phobius"/>
    </source>
</evidence>
<gene>
    <name evidence="2" type="ORF">C5Y96_01195</name>
</gene>
<comment type="caution">
    <text evidence="2">The sequence shown here is derived from an EMBL/GenBank/DDBJ whole genome shotgun (WGS) entry which is preliminary data.</text>
</comment>